<dbReference type="EMBL" id="JAXCGZ010022681">
    <property type="protein sequence ID" value="KAK7027382.1"/>
    <property type="molecule type" value="Genomic_DNA"/>
</dbReference>
<evidence type="ECO:0000256" key="8">
    <source>
        <dbReference type="ARBA" id="ARBA00016808"/>
    </source>
</evidence>
<dbReference type="InterPro" id="IPR008367">
    <property type="entry name" value="Regucalcin"/>
</dbReference>
<evidence type="ECO:0000256" key="10">
    <source>
        <dbReference type="ARBA" id="ARBA00022723"/>
    </source>
</evidence>
<comment type="cofactor">
    <cofactor evidence="4">
        <name>Mg(2+)</name>
        <dbReference type="ChEBI" id="CHEBI:18420"/>
    </cofactor>
</comment>
<evidence type="ECO:0000256" key="2">
    <source>
        <dbReference type="ARBA" id="ARBA00001913"/>
    </source>
</evidence>
<dbReference type="EC" id="3.1.1.17" evidence="7"/>
<evidence type="ECO:0000259" key="16">
    <source>
        <dbReference type="Pfam" id="PF08450"/>
    </source>
</evidence>
<dbReference type="PRINTS" id="PR01791">
    <property type="entry name" value="REGUCALCIN"/>
</dbReference>
<dbReference type="SUPFAM" id="SSF63829">
    <property type="entry name" value="Calcium-dependent phosphotriesterase"/>
    <property type="match status" value="1"/>
</dbReference>
<feature type="domain" description="SMP-30/Gluconolactonase/LRE-like region" evidence="16">
    <location>
        <begin position="15"/>
        <end position="277"/>
    </location>
</feature>
<organism evidence="17 18">
    <name type="scientific">Halocaridina rubra</name>
    <name type="common">Hawaiian red shrimp</name>
    <dbReference type="NCBI Taxonomy" id="373956"/>
    <lineage>
        <taxon>Eukaryota</taxon>
        <taxon>Metazoa</taxon>
        <taxon>Ecdysozoa</taxon>
        <taxon>Arthropoda</taxon>
        <taxon>Crustacea</taxon>
        <taxon>Multicrustacea</taxon>
        <taxon>Malacostraca</taxon>
        <taxon>Eumalacostraca</taxon>
        <taxon>Eucarida</taxon>
        <taxon>Decapoda</taxon>
        <taxon>Pleocyemata</taxon>
        <taxon>Caridea</taxon>
        <taxon>Atyoidea</taxon>
        <taxon>Atyidae</taxon>
        <taxon>Halocaridina</taxon>
    </lineage>
</organism>
<reference evidence="17 18" key="1">
    <citation type="submission" date="2023-11" db="EMBL/GenBank/DDBJ databases">
        <title>Halocaridina rubra genome assembly.</title>
        <authorList>
            <person name="Smith C."/>
        </authorList>
    </citation>
    <scope>NUCLEOTIDE SEQUENCE [LARGE SCALE GENOMIC DNA]</scope>
    <source>
        <strain evidence="17">EP-1</strain>
        <tissue evidence="17">Whole</tissue>
    </source>
</reference>
<dbReference type="InterPro" id="IPR005511">
    <property type="entry name" value="SMP-30"/>
</dbReference>
<dbReference type="GO" id="GO:0005509">
    <property type="term" value="F:calcium ion binding"/>
    <property type="evidence" value="ECO:0007669"/>
    <property type="project" value="InterPro"/>
</dbReference>
<evidence type="ECO:0000256" key="13">
    <source>
        <dbReference type="ARBA" id="ARBA00032464"/>
    </source>
</evidence>
<evidence type="ECO:0000256" key="3">
    <source>
        <dbReference type="ARBA" id="ARBA00001936"/>
    </source>
</evidence>
<comment type="cofactor">
    <cofactor evidence="15">
        <name>Zn(2+)</name>
        <dbReference type="ChEBI" id="CHEBI:29105"/>
    </cofactor>
    <text evidence="15">Binds 1 divalent metal cation per subunit.</text>
</comment>
<dbReference type="Gene3D" id="2.120.10.30">
    <property type="entry name" value="TolB, C-terminal domain"/>
    <property type="match status" value="1"/>
</dbReference>
<feature type="binding site" evidence="15">
    <location>
        <position position="132"/>
    </location>
    <ligand>
        <name>substrate</name>
    </ligand>
</feature>
<keyword evidence="12" id="KW-0106">Calcium</keyword>
<dbReference type="GO" id="GO:0019853">
    <property type="term" value="P:L-ascorbic acid biosynthetic process"/>
    <property type="evidence" value="ECO:0007669"/>
    <property type="project" value="TreeGrafter"/>
</dbReference>
<name>A0AAN8ZPP9_HALRR</name>
<feature type="binding site" evidence="15">
    <location>
        <position position="17"/>
    </location>
    <ligand>
        <name>a divalent metal cation</name>
        <dbReference type="ChEBI" id="CHEBI:60240"/>
    </ligand>
</feature>
<evidence type="ECO:0000313" key="18">
    <source>
        <dbReference type="Proteomes" id="UP001381693"/>
    </source>
</evidence>
<sequence>MSGQALKLNVPHLYLGEGPHWQEDLQALLYVDVFNKAICRYFYNTGRQQVLHIDDGGKAKTVTLAVPVEGWKDIYLVTVGNAITIVEWKETDPNHHKVNPTVIEVVLQDSHFNDGKCDSHGRLWAGTMGPQDEAGELLGKYMGGLYRFDSNLNLTKCIDKVSVSNGMTWSPDKSKFYYIDSEAFSVDVFDYDDLTGIISNRRVALDYKKANLGEDIPDGMTCDRDGNLWVANFKGGKVINIDPITGQILRKVPLPSKNVTSVCWGGYDYSTLFVTSGKMRLTDEEVEAMPQAGATFAVTELGTKGLPPHAFKPDHTLLKEKMQI</sequence>
<keyword evidence="15" id="KW-0862">Zinc</keyword>
<dbReference type="InterPro" id="IPR011042">
    <property type="entry name" value="6-blade_b-propeller_TolB-like"/>
</dbReference>
<dbReference type="GO" id="GO:0004341">
    <property type="term" value="F:gluconolactonase activity"/>
    <property type="evidence" value="ECO:0007669"/>
    <property type="project" value="UniProtKB-EC"/>
</dbReference>
<keyword evidence="10 15" id="KW-0479">Metal-binding</keyword>
<feature type="active site" description="Proton donor/acceptor" evidence="14">
    <location>
        <position position="218"/>
    </location>
</feature>
<evidence type="ECO:0000256" key="9">
    <source>
        <dbReference type="ARBA" id="ARBA00022490"/>
    </source>
</evidence>
<keyword evidence="11" id="KW-0378">Hydrolase</keyword>
<evidence type="ECO:0000256" key="14">
    <source>
        <dbReference type="PIRSR" id="PIRSR605511-1"/>
    </source>
</evidence>
<dbReference type="AlphaFoldDB" id="A0AAN8ZPP9"/>
<dbReference type="PRINTS" id="PR01790">
    <property type="entry name" value="SMP30FAMILY"/>
</dbReference>
<evidence type="ECO:0000256" key="5">
    <source>
        <dbReference type="ARBA" id="ARBA00004496"/>
    </source>
</evidence>
<gene>
    <name evidence="17" type="ORF">SK128_013596</name>
</gene>
<evidence type="ECO:0000256" key="15">
    <source>
        <dbReference type="PIRSR" id="PIRSR605511-2"/>
    </source>
</evidence>
<evidence type="ECO:0000256" key="6">
    <source>
        <dbReference type="ARBA" id="ARBA00008853"/>
    </source>
</evidence>
<proteinExistence type="inferred from homology"/>
<dbReference type="FunFam" id="2.120.10.30:FF:000027">
    <property type="entry name" value="Regucalcin homologue"/>
    <property type="match status" value="1"/>
</dbReference>
<feature type="binding site" evidence="15">
    <location>
        <position position="113"/>
    </location>
    <ligand>
        <name>substrate</name>
    </ligand>
</feature>
<dbReference type="InterPro" id="IPR013658">
    <property type="entry name" value="SGL"/>
</dbReference>
<comment type="caution">
    <text evidence="17">The sequence shown here is derived from an EMBL/GenBank/DDBJ whole genome shotgun (WGS) entry which is preliminary data.</text>
</comment>
<keyword evidence="9" id="KW-0963">Cytoplasm</keyword>
<dbReference type="Pfam" id="PF08450">
    <property type="entry name" value="SGL"/>
    <property type="match status" value="1"/>
</dbReference>
<comment type="similarity">
    <text evidence="6">Belongs to the SMP-30/CGR1 family.</text>
</comment>
<comment type="subcellular location">
    <subcellularLocation>
        <location evidence="5">Cytoplasm</location>
    </subcellularLocation>
</comment>
<accession>A0AAN8ZPP9</accession>
<comment type="cofactor">
    <cofactor evidence="3">
        <name>Mn(2+)</name>
        <dbReference type="ChEBI" id="CHEBI:29035"/>
    </cofactor>
</comment>
<feature type="binding site" evidence="15">
    <location>
        <position position="218"/>
    </location>
    <ligand>
        <name>a divalent metal cation</name>
        <dbReference type="ChEBI" id="CHEBI:60240"/>
    </ligand>
</feature>
<dbReference type="Proteomes" id="UP001381693">
    <property type="component" value="Unassembled WGS sequence"/>
</dbReference>
<dbReference type="GO" id="GO:0005737">
    <property type="term" value="C:cytoplasm"/>
    <property type="evidence" value="ECO:0007669"/>
    <property type="project" value="UniProtKB-SubCell"/>
</dbReference>
<evidence type="ECO:0000256" key="12">
    <source>
        <dbReference type="ARBA" id="ARBA00022837"/>
    </source>
</evidence>
<evidence type="ECO:0000256" key="7">
    <source>
        <dbReference type="ARBA" id="ARBA00013227"/>
    </source>
</evidence>
<protein>
    <recommendedName>
        <fullName evidence="8">Regucalcin</fullName>
        <ecNumber evidence="7">3.1.1.17</ecNumber>
    </recommendedName>
    <alternativeName>
        <fullName evidence="13">Gluconolactonase</fullName>
    </alternativeName>
</protein>
<evidence type="ECO:0000256" key="4">
    <source>
        <dbReference type="ARBA" id="ARBA00001946"/>
    </source>
</evidence>
<dbReference type="PANTHER" id="PTHR10907">
    <property type="entry name" value="REGUCALCIN"/>
    <property type="match status" value="1"/>
</dbReference>
<evidence type="ECO:0000256" key="11">
    <source>
        <dbReference type="ARBA" id="ARBA00022801"/>
    </source>
</evidence>
<dbReference type="PANTHER" id="PTHR10907:SF66">
    <property type="entry name" value="MIP34848P1-RELATED"/>
    <property type="match status" value="1"/>
</dbReference>
<keyword evidence="18" id="KW-1185">Reference proteome</keyword>
<evidence type="ECO:0000313" key="17">
    <source>
        <dbReference type="EMBL" id="KAK7027382.1"/>
    </source>
</evidence>
<comment type="cofactor">
    <cofactor evidence="2">
        <name>Ca(2+)</name>
        <dbReference type="ChEBI" id="CHEBI:29108"/>
    </cofactor>
</comment>
<dbReference type="GO" id="GO:0030234">
    <property type="term" value="F:enzyme regulator activity"/>
    <property type="evidence" value="ECO:0007669"/>
    <property type="project" value="InterPro"/>
</dbReference>
<comment type="catalytic activity">
    <reaction evidence="1">
        <text>D-glucono-1,5-lactone + H2O = D-gluconate + H(+)</text>
        <dbReference type="Rhea" id="RHEA:10440"/>
        <dbReference type="ChEBI" id="CHEBI:15377"/>
        <dbReference type="ChEBI" id="CHEBI:15378"/>
        <dbReference type="ChEBI" id="CHEBI:16217"/>
        <dbReference type="ChEBI" id="CHEBI:18391"/>
        <dbReference type="EC" id="3.1.1.17"/>
    </reaction>
</comment>
<feature type="binding site" evidence="15">
    <location>
        <position position="165"/>
    </location>
    <ligand>
        <name>a divalent metal cation</name>
        <dbReference type="ChEBI" id="CHEBI:60240"/>
    </ligand>
</feature>
<evidence type="ECO:0000256" key="1">
    <source>
        <dbReference type="ARBA" id="ARBA00001589"/>
    </source>
</evidence>